<dbReference type="PRINTS" id="PR00455">
    <property type="entry name" value="HTHTETR"/>
</dbReference>
<feature type="region of interest" description="Disordered" evidence="5">
    <location>
        <begin position="125"/>
        <end position="146"/>
    </location>
</feature>
<keyword evidence="8" id="KW-1185">Reference proteome</keyword>
<evidence type="ECO:0000256" key="5">
    <source>
        <dbReference type="SAM" id="MobiDB-lite"/>
    </source>
</evidence>
<keyword evidence="3" id="KW-0804">Transcription</keyword>
<feature type="domain" description="HTH tetR-type" evidence="6">
    <location>
        <begin position="10"/>
        <end position="70"/>
    </location>
</feature>
<dbReference type="SUPFAM" id="SSF48498">
    <property type="entry name" value="Tetracyclin repressor-like, C-terminal domain"/>
    <property type="match status" value="1"/>
</dbReference>
<evidence type="ECO:0000313" key="7">
    <source>
        <dbReference type="EMBL" id="GAA5502238.1"/>
    </source>
</evidence>
<keyword evidence="1" id="KW-0805">Transcription regulation</keyword>
<evidence type="ECO:0000313" key="8">
    <source>
        <dbReference type="Proteomes" id="UP001458946"/>
    </source>
</evidence>
<sequence length="249" mass="27510">MKVDRDEQHEARRERIARAAFELFARSGLEQTSAHDIARAAFVSRTNLYRYFPSKTHMLLAHFERSVAETRNEALRRLSTGANPQAVWGLVTERMADLGVRYAHLVGAVGQAVLGLPTQIGAARGKAAQSEADSQEQAAQQPPQAALRPLTPETSQEDLHTAASLVTLVEPVLSAMRRQGHLRPDADTKLLAALFVDACLMALLHGGYRNKREVLRDWQDRFTLLMHGALAPNQSIQELSAPKDDPPKP</sequence>
<evidence type="ECO:0000259" key="6">
    <source>
        <dbReference type="PROSITE" id="PS50977"/>
    </source>
</evidence>
<dbReference type="RefSeq" id="WP_353542211.1">
    <property type="nucleotide sequence ID" value="NZ_BAABRN010000020.1"/>
</dbReference>
<dbReference type="EMBL" id="BAABRN010000020">
    <property type="protein sequence ID" value="GAA5502238.1"/>
    <property type="molecule type" value="Genomic_DNA"/>
</dbReference>
<evidence type="ECO:0000256" key="4">
    <source>
        <dbReference type="PROSITE-ProRule" id="PRU00335"/>
    </source>
</evidence>
<organism evidence="7 8">
    <name type="scientific">Deinococcus xinjiangensis</name>
    <dbReference type="NCBI Taxonomy" id="457454"/>
    <lineage>
        <taxon>Bacteria</taxon>
        <taxon>Thermotogati</taxon>
        <taxon>Deinococcota</taxon>
        <taxon>Deinococci</taxon>
        <taxon>Deinococcales</taxon>
        <taxon>Deinococcaceae</taxon>
        <taxon>Deinococcus</taxon>
    </lineage>
</organism>
<dbReference type="InterPro" id="IPR050109">
    <property type="entry name" value="HTH-type_TetR-like_transc_reg"/>
</dbReference>
<dbReference type="SUPFAM" id="SSF46689">
    <property type="entry name" value="Homeodomain-like"/>
    <property type="match status" value="1"/>
</dbReference>
<reference evidence="7 8" key="1">
    <citation type="submission" date="2024-02" db="EMBL/GenBank/DDBJ databases">
        <title>Deinococcus xinjiangensis NBRC 107630.</title>
        <authorList>
            <person name="Ichikawa N."/>
            <person name="Katano-Makiyama Y."/>
            <person name="Hidaka K."/>
        </authorList>
    </citation>
    <scope>NUCLEOTIDE SEQUENCE [LARGE SCALE GENOMIC DNA]</scope>
    <source>
        <strain evidence="7 8">NBRC 107630</strain>
    </source>
</reference>
<dbReference type="Proteomes" id="UP001458946">
    <property type="component" value="Unassembled WGS sequence"/>
</dbReference>
<gene>
    <name evidence="7" type="ORF">Dxin01_01981</name>
</gene>
<feature type="compositionally biased region" description="Low complexity" evidence="5">
    <location>
        <begin position="127"/>
        <end position="146"/>
    </location>
</feature>
<dbReference type="PANTHER" id="PTHR30055">
    <property type="entry name" value="HTH-TYPE TRANSCRIPTIONAL REGULATOR RUTR"/>
    <property type="match status" value="1"/>
</dbReference>
<dbReference type="InterPro" id="IPR009057">
    <property type="entry name" value="Homeodomain-like_sf"/>
</dbReference>
<accession>A0ABP9VFX6</accession>
<dbReference type="InterPro" id="IPR036271">
    <property type="entry name" value="Tet_transcr_reg_TetR-rel_C_sf"/>
</dbReference>
<dbReference type="InterPro" id="IPR023772">
    <property type="entry name" value="DNA-bd_HTH_TetR-type_CS"/>
</dbReference>
<dbReference type="InterPro" id="IPR001647">
    <property type="entry name" value="HTH_TetR"/>
</dbReference>
<name>A0ABP9VFX6_9DEIO</name>
<protein>
    <recommendedName>
        <fullName evidence="6">HTH tetR-type domain-containing protein</fullName>
    </recommendedName>
</protein>
<evidence type="ECO:0000256" key="1">
    <source>
        <dbReference type="ARBA" id="ARBA00023015"/>
    </source>
</evidence>
<dbReference type="Gene3D" id="1.10.357.10">
    <property type="entry name" value="Tetracycline Repressor, domain 2"/>
    <property type="match status" value="1"/>
</dbReference>
<feature type="DNA-binding region" description="H-T-H motif" evidence="4">
    <location>
        <begin position="33"/>
        <end position="52"/>
    </location>
</feature>
<proteinExistence type="predicted"/>
<keyword evidence="2 4" id="KW-0238">DNA-binding</keyword>
<dbReference type="PROSITE" id="PS50977">
    <property type="entry name" value="HTH_TETR_2"/>
    <property type="match status" value="1"/>
</dbReference>
<dbReference type="Pfam" id="PF00440">
    <property type="entry name" value="TetR_N"/>
    <property type="match status" value="1"/>
</dbReference>
<evidence type="ECO:0000256" key="2">
    <source>
        <dbReference type="ARBA" id="ARBA00023125"/>
    </source>
</evidence>
<dbReference type="PANTHER" id="PTHR30055:SF234">
    <property type="entry name" value="HTH-TYPE TRANSCRIPTIONAL REGULATOR BETI"/>
    <property type="match status" value="1"/>
</dbReference>
<dbReference type="PROSITE" id="PS01081">
    <property type="entry name" value="HTH_TETR_1"/>
    <property type="match status" value="1"/>
</dbReference>
<evidence type="ECO:0000256" key="3">
    <source>
        <dbReference type="ARBA" id="ARBA00023163"/>
    </source>
</evidence>
<comment type="caution">
    <text evidence="7">The sequence shown here is derived from an EMBL/GenBank/DDBJ whole genome shotgun (WGS) entry which is preliminary data.</text>
</comment>